<reference evidence="2 3" key="1">
    <citation type="submission" date="2019-03" db="EMBL/GenBank/DDBJ databases">
        <authorList>
            <person name="Gaulin E."/>
            <person name="Dumas B."/>
        </authorList>
    </citation>
    <scope>NUCLEOTIDE SEQUENCE [LARGE SCALE GENOMIC DNA]</scope>
    <source>
        <strain evidence="2">CBS 568.67</strain>
    </source>
</reference>
<dbReference type="PANTHER" id="PTHR46586">
    <property type="entry name" value="ANKYRIN REPEAT-CONTAINING PROTEIN"/>
    <property type="match status" value="1"/>
</dbReference>
<organism evidence="2 3">
    <name type="scientific">Aphanomyces stellatus</name>
    <dbReference type="NCBI Taxonomy" id="120398"/>
    <lineage>
        <taxon>Eukaryota</taxon>
        <taxon>Sar</taxon>
        <taxon>Stramenopiles</taxon>
        <taxon>Oomycota</taxon>
        <taxon>Saprolegniomycetes</taxon>
        <taxon>Saprolegniales</taxon>
        <taxon>Verrucalvaceae</taxon>
        <taxon>Aphanomyces</taxon>
    </lineage>
</organism>
<protein>
    <submittedName>
        <fullName evidence="2">Aste57867_12299 protein</fullName>
    </submittedName>
</protein>
<dbReference type="SUPFAM" id="SSF48403">
    <property type="entry name" value="Ankyrin repeat"/>
    <property type="match status" value="1"/>
</dbReference>
<dbReference type="OrthoDB" id="81876at2759"/>
<dbReference type="Gene3D" id="1.25.40.20">
    <property type="entry name" value="Ankyrin repeat-containing domain"/>
    <property type="match status" value="3"/>
</dbReference>
<dbReference type="InterPro" id="IPR052050">
    <property type="entry name" value="SecEffector_AnkRepeat"/>
</dbReference>
<dbReference type="PANTHER" id="PTHR46586:SF3">
    <property type="entry name" value="ANKYRIN REPEAT-CONTAINING PROTEIN"/>
    <property type="match status" value="1"/>
</dbReference>
<proteinExistence type="predicted"/>
<keyword evidence="3" id="KW-1185">Reference proteome</keyword>
<dbReference type="EMBL" id="VJMH01005349">
    <property type="protein sequence ID" value="KAF0696986.1"/>
    <property type="molecule type" value="Genomic_DNA"/>
</dbReference>
<name>A0A485KVM1_9STRA</name>
<accession>A0A485KVM1</accession>
<dbReference type="Pfam" id="PF13637">
    <property type="entry name" value="Ank_4"/>
    <property type="match status" value="1"/>
</dbReference>
<sequence>MASTTPASIFLNQDLLQHICDFQDGVYADLLPLLPTGSFNDKACRQFQATVRPNHAFLIDFDTEFAPWLAAHPRLRDALRLLHCRPHLKPVFIAHAASYGQLALLEHFASELHAHNLLLDMAAWHGQVEVVDLLVKRVGINTCTTDAMDGAARNGHLNVVRFLHAHTNATCTTDAMDTAAMHGHLETVQFLQQEHHGRCTQWALDEAAANGHMEVVRFLHEHRKEGCTTRAMDMAAMNGHLDVVQFLHVNRTEGCTINAMNNAASTGRLEVVRFLHDNRTEGCTTFAMNYAASNGHLEVVRFLHENRTEGCTSVALDDAKRNGHKAVARFLLLQRSEPSFSKWMAMAEDMCQKCVAFASKGLAIA</sequence>
<dbReference type="InterPro" id="IPR002110">
    <property type="entry name" value="Ankyrin_rpt"/>
</dbReference>
<dbReference type="AlphaFoldDB" id="A0A485KVM1"/>
<reference evidence="1" key="2">
    <citation type="submission" date="2019-06" db="EMBL/GenBank/DDBJ databases">
        <title>Genomics analysis of Aphanomyces spp. identifies a new class of oomycete effector associated with host adaptation.</title>
        <authorList>
            <person name="Gaulin E."/>
        </authorList>
    </citation>
    <scope>NUCLEOTIDE SEQUENCE</scope>
    <source>
        <strain evidence="1">CBS 578.67</strain>
    </source>
</reference>
<evidence type="ECO:0000313" key="1">
    <source>
        <dbReference type="EMBL" id="KAF0696986.1"/>
    </source>
</evidence>
<evidence type="ECO:0000313" key="3">
    <source>
        <dbReference type="Proteomes" id="UP000332933"/>
    </source>
</evidence>
<dbReference type="InterPro" id="IPR036770">
    <property type="entry name" value="Ankyrin_rpt-contain_sf"/>
</dbReference>
<dbReference type="Pfam" id="PF12796">
    <property type="entry name" value="Ank_2"/>
    <property type="match status" value="2"/>
</dbReference>
<gene>
    <name evidence="2" type="primary">Aste57867_12299</name>
    <name evidence="1" type="ORF">As57867_012253</name>
    <name evidence="2" type="ORF">ASTE57867_12299</name>
</gene>
<dbReference type="Proteomes" id="UP000332933">
    <property type="component" value="Unassembled WGS sequence"/>
</dbReference>
<dbReference type="EMBL" id="CAADRA010005370">
    <property type="protein sequence ID" value="VFT89152.1"/>
    <property type="molecule type" value="Genomic_DNA"/>
</dbReference>
<evidence type="ECO:0000313" key="2">
    <source>
        <dbReference type="EMBL" id="VFT89152.1"/>
    </source>
</evidence>